<accession>A0A0X8HUG1</accession>
<sequence length="532" mass="60358">MHNQQLKALEGDAVTDSLPVVIGNNGHKDVNIPHGSDDMSTYSKFLTIYSRCPETYMLYNAEVKQNTNFDTKWDEFAAVLKNTKGVKNSNCIVEYMIPSSEAEKFIGISGVAIKVSEYVKDGEEQVRGAVTTVENENEFNDWFIWHILDQARLDNSALPKRNIAVTEGKDYAKMVTDFFASELKNAIKEDEWGLGGYEYFMNRVKYYTDRNARIEAVLPAFPCKSSNMQKVNGKLPDKGEEFALRTLLKFAEDVCAFYPPGMKVWIVSDGHVFSDCIGVDDDEVDNFTANLHKLYKGIAKKDNNMIGFYGLKDVFFNGAAAGKFDTNWVSDVEVDHYCGTKICPDSELCRKILIKGCDTDDGRLRKQIEIPDHPRLHLYRGFSRFMAEDLCLLPFFQNVSRKYFKKAVCKVAFNMIKRNDAYSNLVELVFPHHLRLSIHAHTNAGPKFGVKVVSPKICKTVKSLDSDDVPTFDDLLHIPTPWHNCVVRIGDDYYLAKNKVVTDALESGRYKGEWKEGDISRGEGGHWVINRV</sequence>
<dbReference type="OrthoDB" id="429813at2759"/>
<gene>
    <name evidence="1" type="ORF">AW171_hschr63656</name>
</gene>
<protein>
    <submittedName>
        <fullName evidence="1">HFL169Cp</fullName>
    </submittedName>
</protein>
<name>A0A0X8HUG1_9SACH</name>
<reference evidence="1 2" key="1">
    <citation type="submission" date="2016-01" db="EMBL/GenBank/DDBJ databases">
        <title>Genome sequence of the yeast Holleya sinecauda.</title>
        <authorList>
            <person name="Dietrich F.S."/>
        </authorList>
    </citation>
    <scope>NUCLEOTIDE SEQUENCE [LARGE SCALE GENOMIC DNA]</scope>
    <source>
        <strain evidence="1 2">ATCC 58844</strain>
    </source>
</reference>
<proteinExistence type="predicted"/>
<dbReference type="RefSeq" id="XP_017988683.1">
    <property type="nucleotide sequence ID" value="XM_018133191.1"/>
</dbReference>
<dbReference type="Proteomes" id="UP000243052">
    <property type="component" value="Chromosome vi"/>
</dbReference>
<keyword evidence="2" id="KW-1185">Reference proteome</keyword>
<dbReference type="EMBL" id="CP014246">
    <property type="protein sequence ID" value="AMD21687.1"/>
    <property type="molecule type" value="Genomic_DNA"/>
</dbReference>
<dbReference type="InterPro" id="IPR007817">
    <property type="entry name" value="Isocyanide_synthase_DIT1"/>
</dbReference>
<dbReference type="STRING" id="45286.A0A0X8HUG1"/>
<evidence type="ECO:0000313" key="2">
    <source>
        <dbReference type="Proteomes" id="UP000243052"/>
    </source>
</evidence>
<dbReference type="PANTHER" id="PTHR37285:SF5">
    <property type="entry name" value="SPORE WALL MATURATION PROTEIN DIT1"/>
    <property type="match status" value="1"/>
</dbReference>
<organism evidence="1 2">
    <name type="scientific">Eremothecium sinecaudum</name>
    <dbReference type="NCBI Taxonomy" id="45286"/>
    <lineage>
        <taxon>Eukaryota</taxon>
        <taxon>Fungi</taxon>
        <taxon>Dikarya</taxon>
        <taxon>Ascomycota</taxon>
        <taxon>Saccharomycotina</taxon>
        <taxon>Saccharomycetes</taxon>
        <taxon>Saccharomycetales</taxon>
        <taxon>Saccharomycetaceae</taxon>
        <taxon>Eremothecium</taxon>
    </lineage>
</organism>
<dbReference type="PANTHER" id="PTHR37285">
    <property type="entry name" value="SPORE WALL MATURATION PROTEIN DIT1"/>
    <property type="match status" value="1"/>
</dbReference>
<evidence type="ECO:0000313" key="1">
    <source>
        <dbReference type="EMBL" id="AMD21687.1"/>
    </source>
</evidence>
<dbReference type="AlphaFoldDB" id="A0A0X8HUG1"/>
<dbReference type="Pfam" id="PF05141">
    <property type="entry name" value="DIT1_PvcA"/>
    <property type="match status" value="1"/>
</dbReference>
<dbReference type="GeneID" id="28724990"/>